<proteinExistence type="predicted"/>
<dbReference type="AlphaFoldDB" id="A0A7D9DG07"/>
<gene>
    <name evidence="2" type="ORF">PACLA_8A011430</name>
</gene>
<evidence type="ECO:0000313" key="2">
    <source>
        <dbReference type="EMBL" id="CAB3984653.1"/>
    </source>
</evidence>
<protein>
    <recommendedName>
        <fullName evidence="1">VWA7 Ig-like domain-containing protein</fullName>
    </recommendedName>
</protein>
<dbReference type="PANTHER" id="PTHR14905">
    <property type="entry name" value="NG37"/>
    <property type="match status" value="1"/>
</dbReference>
<name>A0A7D9DG07_PARCT</name>
<reference evidence="2" key="1">
    <citation type="submission" date="2020-04" db="EMBL/GenBank/DDBJ databases">
        <authorList>
            <person name="Alioto T."/>
            <person name="Alioto T."/>
            <person name="Gomez Garrido J."/>
        </authorList>
    </citation>
    <scope>NUCLEOTIDE SEQUENCE</scope>
    <source>
        <strain evidence="2">A484AB</strain>
    </source>
</reference>
<dbReference type="Pfam" id="PF23619">
    <property type="entry name" value="Ig_VWA7"/>
    <property type="match status" value="1"/>
</dbReference>
<evidence type="ECO:0000313" key="3">
    <source>
        <dbReference type="Proteomes" id="UP001152795"/>
    </source>
</evidence>
<accession>A0A7D9DG07</accession>
<keyword evidence="3" id="KW-1185">Reference proteome</keyword>
<evidence type="ECO:0000259" key="1">
    <source>
        <dbReference type="Pfam" id="PF23619"/>
    </source>
</evidence>
<sequence length="249" mass="27636">MSLYVTVEPTEDVLQANKNLTGYLIDTAGYRLESFELQQGQEYYNNSYYGSVQMKHDAFKILYVGYSKNGQTIQRVQPRVIRPQEFEVELSVLNNSLSVTPNKMTSIIVVLINHGSNNTFSILVSDYKSFVVSYSPEIVTVGKNDSVNIEINFFAPSNTSDSTTTSVSVSASIQSASTADLTNFLLFEVSVFSKEFLFVNETEVTTKLNISSLLTNPESEDSTPSNNESGTQSNAIYDNCVEAHRKACQ</sequence>
<feature type="domain" description="VWA7 Ig-like" evidence="1">
    <location>
        <begin position="95"/>
        <end position="182"/>
    </location>
</feature>
<dbReference type="InterPro" id="IPR052577">
    <property type="entry name" value="VWA7"/>
</dbReference>
<dbReference type="InterPro" id="IPR057615">
    <property type="entry name" value="Ig_VWA7"/>
</dbReference>
<feature type="non-terminal residue" evidence="2">
    <location>
        <position position="1"/>
    </location>
</feature>
<dbReference type="PANTHER" id="PTHR14905:SF7">
    <property type="entry name" value="VON WILLEBRAND FACTOR A DOMAIN-CONTAINING PROTEIN 7"/>
    <property type="match status" value="1"/>
</dbReference>
<comment type="caution">
    <text evidence="2">The sequence shown here is derived from an EMBL/GenBank/DDBJ whole genome shotgun (WGS) entry which is preliminary data.</text>
</comment>
<organism evidence="2 3">
    <name type="scientific">Paramuricea clavata</name>
    <name type="common">Red gorgonian</name>
    <name type="synonym">Violescent sea-whip</name>
    <dbReference type="NCBI Taxonomy" id="317549"/>
    <lineage>
        <taxon>Eukaryota</taxon>
        <taxon>Metazoa</taxon>
        <taxon>Cnidaria</taxon>
        <taxon>Anthozoa</taxon>
        <taxon>Octocorallia</taxon>
        <taxon>Malacalcyonacea</taxon>
        <taxon>Plexauridae</taxon>
        <taxon>Paramuricea</taxon>
    </lineage>
</organism>
<dbReference type="Proteomes" id="UP001152795">
    <property type="component" value="Unassembled WGS sequence"/>
</dbReference>
<dbReference type="OrthoDB" id="10030207at2759"/>
<dbReference type="EMBL" id="CACRXK020000768">
    <property type="protein sequence ID" value="CAB3984653.1"/>
    <property type="molecule type" value="Genomic_DNA"/>
</dbReference>